<dbReference type="Proteomes" id="UP000828390">
    <property type="component" value="Unassembled WGS sequence"/>
</dbReference>
<organism evidence="1 2">
    <name type="scientific">Dreissena polymorpha</name>
    <name type="common">Zebra mussel</name>
    <name type="synonym">Mytilus polymorpha</name>
    <dbReference type="NCBI Taxonomy" id="45954"/>
    <lineage>
        <taxon>Eukaryota</taxon>
        <taxon>Metazoa</taxon>
        <taxon>Spiralia</taxon>
        <taxon>Lophotrochozoa</taxon>
        <taxon>Mollusca</taxon>
        <taxon>Bivalvia</taxon>
        <taxon>Autobranchia</taxon>
        <taxon>Heteroconchia</taxon>
        <taxon>Euheterodonta</taxon>
        <taxon>Imparidentia</taxon>
        <taxon>Neoheterodontei</taxon>
        <taxon>Myida</taxon>
        <taxon>Dreissenoidea</taxon>
        <taxon>Dreissenidae</taxon>
        <taxon>Dreissena</taxon>
    </lineage>
</organism>
<reference evidence="1" key="2">
    <citation type="submission" date="2020-11" db="EMBL/GenBank/DDBJ databases">
        <authorList>
            <person name="McCartney M.A."/>
            <person name="Auch B."/>
            <person name="Kono T."/>
            <person name="Mallez S."/>
            <person name="Becker A."/>
            <person name="Gohl D.M."/>
            <person name="Silverstein K.A.T."/>
            <person name="Koren S."/>
            <person name="Bechman K.B."/>
            <person name="Herman A."/>
            <person name="Abrahante J.E."/>
            <person name="Garbe J."/>
        </authorList>
    </citation>
    <scope>NUCLEOTIDE SEQUENCE</scope>
    <source>
        <strain evidence="1">Duluth1</strain>
        <tissue evidence="1">Whole animal</tissue>
    </source>
</reference>
<name>A0A9D4EHH5_DREPO</name>
<evidence type="ECO:0000313" key="2">
    <source>
        <dbReference type="Proteomes" id="UP000828390"/>
    </source>
</evidence>
<proteinExistence type="predicted"/>
<keyword evidence="2" id="KW-1185">Reference proteome</keyword>
<evidence type="ECO:0000313" key="1">
    <source>
        <dbReference type="EMBL" id="KAH3780417.1"/>
    </source>
</evidence>
<comment type="caution">
    <text evidence="1">The sequence shown here is derived from an EMBL/GenBank/DDBJ whole genome shotgun (WGS) entry which is preliminary data.</text>
</comment>
<gene>
    <name evidence="1" type="ORF">DPMN_158232</name>
</gene>
<dbReference type="AlphaFoldDB" id="A0A9D4EHH5"/>
<sequence length="85" mass="9409">MVTYGNLKRPIVPVTLPMKCDAPMIDTRIEQALRQNTLDVIMTTINHASTLPAGKQCTGLMYEINGGSPELLIRQSSQLPMDPRL</sequence>
<dbReference type="EMBL" id="JAIWYP010000008">
    <property type="protein sequence ID" value="KAH3780417.1"/>
    <property type="molecule type" value="Genomic_DNA"/>
</dbReference>
<accession>A0A9D4EHH5</accession>
<reference evidence="1" key="1">
    <citation type="journal article" date="2019" name="bioRxiv">
        <title>The Genome of the Zebra Mussel, Dreissena polymorpha: A Resource for Invasive Species Research.</title>
        <authorList>
            <person name="McCartney M.A."/>
            <person name="Auch B."/>
            <person name="Kono T."/>
            <person name="Mallez S."/>
            <person name="Zhang Y."/>
            <person name="Obille A."/>
            <person name="Becker A."/>
            <person name="Abrahante J.E."/>
            <person name="Garbe J."/>
            <person name="Badalamenti J.P."/>
            <person name="Herman A."/>
            <person name="Mangelson H."/>
            <person name="Liachko I."/>
            <person name="Sullivan S."/>
            <person name="Sone E.D."/>
            <person name="Koren S."/>
            <person name="Silverstein K.A.T."/>
            <person name="Beckman K.B."/>
            <person name="Gohl D.M."/>
        </authorList>
    </citation>
    <scope>NUCLEOTIDE SEQUENCE</scope>
    <source>
        <strain evidence="1">Duluth1</strain>
        <tissue evidence="1">Whole animal</tissue>
    </source>
</reference>
<protein>
    <submittedName>
        <fullName evidence="1">Uncharacterized protein</fullName>
    </submittedName>
</protein>